<reference evidence="7" key="1">
    <citation type="submission" date="2023-10" db="EMBL/GenBank/DDBJ databases">
        <authorList>
            <person name="Chen Y."/>
            <person name="Shah S."/>
            <person name="Dougan E. K."/>
            <person name="Thang M."/>
            <person name="Chan C."/>
        </authorList>
    </citation>
    <scope>NUCLEOTIDE SEQUENCE [LARGE SCALE GENOMIC DNA]</scope>
</reference>
<dbReference type="Proteomes" id="UP001189429">
    <property type="component" value="Unassembled WGS sequence"/>
</dbReference>
<feature type="region of interest" description="Disordered" evidence="5">
    <location>
        <begin position="134"/>
        <end position="180"/>
    </location>
</feature>
<dbReference type="SMART" id="SM00184">
    <property type="entry name" value="RING"/>
    <property type="match status" value="2"/>
</dbReference>
<keyword evidence="1" id="KW-0479">Metal-binding</keyword>
<gene>
    <name evidence="7" type="ORF">PCOR1329_LOCUS39024</name>
</gene>
<dbReference type="Pfam" id="PF00097">
    <property type="entry name" value="zf-C3HC4"/>
    <property type="match status" value="1"/>
</dbReference>
<dbReference type="PANTHER" id="PTHR45969:SF69">
    <property type="entry name" value="FINGER DOMAIN PROTEIN, PUTATIVE (AFU_ORTHOLOGUE AFUA_3G12190)-RELATED"/>
    <property type="match status" value="1"/>
</dbReference>
<evidence type="ECO:0000256" key="2">
    <source>
        <dbReference type="ARBA" id="ARBA00022771"/>
    </source>
</evidence>
<evidence type="ECO:0000256" key="1">
    <source>
        <dbReference type="ARBA" id="ARBA00022723"/>
    </source>
</evidence>
<feature type="domain" description="RING-type" evidence="6">
    <location>
        <begin position="207"/>
        <end position="245"/>
    </location>
</feature>
<dbReference type="InterPro" id="IPR013083">
    <property type="entry name" value="Znf_RING/FYVE/PHD"/>
</dbReference>
<organism evidence="7 8">
    <name type="scientific">Prorocentrum cordatum</name>
    <dbReference type="NCBI Taxonomy" id="2364126"/>
    <lineage>
        <taxon>Eukaryota</taxon>
        <taxon>Sar</taxon>
        <taxon>Alveolata</taxon>
        <taxon>Dinophyceae</taxon>
        <taxon>Prorocentrales</taxon>
        <taxon>Prorocentraceae</taxon>
        <taxon>Prorocentrum</taxon>
    </lineage>
</organism>
<dbReference type="SUPFAM" id="SSF57850">
    <property type="entry name" value="RING/U-box"/>
    <property type="match status" value="2"/>
</dbReference>
<dbReference type="InterPro" id="IPR018957">
    <property type="entry name" value="Znf_C3HC4_RING-type"/>
</dbReference>
<feature type="compositionally biased region" description="Acidic residues" evidence="5">
    <location>
        <begin position="318"/>
        <end position="328"/>
    </location>
</feature>
<feature type="compositionally biased region" description="Low complexity" evidence="5">
    <location>
        <begin position="413"/>
        <end position="423"/>
    </location>
</feature>
<feature type="non-terminal residue" evidence="7">
    <location>
        <position position="1"/>
    </location>
</feature>
<evidence type="ECO:0000256" key="4">
    <source>
        <dbReference type="PROSITE-ProRule" id="PRU00175"/>
    </source>
</evidence>
<dbReference type="InterPro" id="IPR001841">
    <property type="entry name" value="Znf_RING"/>
</dbReference>
<feature type="compositionally biased region" description="Low complexity" evidence="5">
    <location>
        <begin position="142"/>
        <end position="160"/>
    </location>
</feature>
<evidence type="ECO:0000256" key="5">
    <source>
        <dbReference type="SAM" id="MobiDB-lite"/>
    </source>
</evidence>
<dbReference type="PANTHER" id="PTHR45969">
    <property type="entry name" value="RING ZINC FINGER PROTEIN-RELATED"/>
    <property type="match status" value="1"/>
</dbReference>
<dbReference type="PROSITE" id="PS50089">
    <property type="entry name" value="ZF_RING_2"/>
    <property type="match status" value="2"/>
</dbReference>
<evidence type="ECO:0000313" key="7">
    <source>
        <dbReference type="EMBL" id="CAK0845145.1"/>
    </source>
</evidence>
<evidence type="ECO:0000313" key="8">
    <source>
        <dbReference type="Proteomes" id="UP001189429"/>
    </source>
</evidence>
<feature type="region of interest" description="Disordered" evidence="5">
    <location>
        <begin position="318"/>
        <end position="377"/>
    </location>
</feature>
<comment type="caution">
    <text evidence="7">The sequence shown here is derived from an EMBL/GenBank/DDBJ whole genome shotgun (WGS) entry which is preliminary data.</text>
</comment>
<dbReference type="Gene3D" id="3.30.40.10">
    <property type="entry name" value="Zinc/RING finger domain, C3HC4 (zinc finger)"/>
    <property type="match status" value="2"/>
</dbReference>
<dbReference type="Pfam" id="PF13639">
    <property type="entry name" value="zf-RING_2"/>
    <property type="match status" value="1"/>
</dbReference>
<evidence type="ECO:0000256" key="3">
    <source>
        <dbReference type="ARBA" id="ARBA00022833"/>
    </source>
</evidence>
<dbReference type="EMBL" id="CAUYUJ010014717">
    <property type="protein sequence ID" value="CAK0845145.1"/>
    <property type="molecule type" value="Genomic_DNA"/>
</dbReference>
<keyword evidence="2 4" id="KW-0863">Zinc-finger</keyword>
<feature type="domain" description="RING-type" evidence="6">
    <location>
        <begin position="12"/>
        <end position="57"/>
    </location>
</feature>
<feature type="region of interest" description="Disordered" evidence="5">
    <location>
        <begin position="412"/>
        <end position="433"/>
    </location>
</feature>
<proteinExistence type="predicted"/>
<sequence length="443" mass="47704">PARPQQLDREQCPICLGPLEDVVELSCSHRFCWKCFVLGPIAHQPGEYRITQCPICRKDTAEPLQDLEADGEGATPHAGVGPCRPESELTRFLHTYFPPEQQQLRQLEGDDGDEEDMRDVVGQLMKALLEGRPTVEEPPQPAASSSSHQEAAAAASSSSQGPSDFFATLPQRPSSPERTALNQAQKLHWLQLASTGDPLALDGAMDCLLCSEPLVMDATVTTPCKHQFHQHCVRRLESPECPLCSATLPFSWFLPSDHPCAEHGFKVVTACSYKPRFAGGPSRGNCGWPLHRPPPASLHGPGGITMKSYLHRGVPLGPEEELEEEEDVDGSRSPQAPCARSPATQATDEGDDASSRSSSSDESSSEDGAERGGSEVGCRDAVACAGRPRPWLFTACGRMRPCELGDEAEVEEPAAAAASAGAELPRDPEEQRNPVVLLIGSHV</sequence>
<feature type="compositionally biased region" description="Polar residues" evidence="5">
    <location>
        <begin position="171"/>
        <end position="180"/>
    </location>
</feature>
<accession>A0ABN9TGX0</accession>
<protein>
    <recommendedName>
        <fullName evidence="6">RING-type domain-containing protein</fullName>
    </recommendedName>
</protein>
<keyword evidence="3" id="KW-0862">Zinc</keyword>
<evidence type="ECO:0000259" key="6">
    <source>
        <dbReference type="PROSITE" id="PS50089"/>
    </source>
</evidence>
<name>A0ABN9TGX0_9DINO</name>
<dbReference type="CDD" id="cd16448">
    <property type="entry name" value="RING-H2"/>
    <property type="match status" value="1"/>
</dbReference>
<keyword evidence="8" id="KW-1185">Reference proteome</keyword>